<dbReference type="Proteomes" id="UP000253314">
    <property type="component" value="Unassembled WGS sequence"/>
</dbReference>
<evidence type="ECO:0000256" key="1">
    <source>
        <dbReference type="SAM" id="Phobius"/>
    </source>
</evidence>
<protein>
    <submittedName>
        <fullName evidence="2">Uncharacterized protein</fullName>
    </submittedName>
</protein>
<keyword evidence="3" id="KW-1185">Reference proteome</keyword>
<dbReference type="AlphaFoldDB" id="A0A366XZI0"/>
<keyword evidence="1" id="KW-1133">Transmembrane helix</keyword>
<evidence type="ECO:0000313" key="3">
    <source>
        <dbReference type="Proteomes" id="UP000253314"/>
    </source>
</evidence>
<feature type="transmembrane region" description="Helical" evidence="1">
    <location>
        <begin position="6"/>
        <end position="25"/>
    </location>
</feature>
<dbReference type="EMBL" id="QOCW01000011">
    <property type="protein sequence ID" value="RBW69331.1"/>
    <property type="molecule type" value="Genomic_DNA"/>
</dbReference>
<gene>
    <name evidence="2" type="ORF">DS031_11880</name>
</gene>
<accession>A0A366XZI0</accession>
<reference evidence="2 3" key="1">
    <citation type="submission" date="2018-07" db="EMBL/GenBank/DDBJ databases">
        <title>Lottiidibacillus patelloidae gen. nov., sp. nov., isolated from the intestinal tract of a marine limpet and the reclassification of B. taeanensis BH030017T, B. algicola KMM 3737T and B. hwajinpoensis SW-72T as genus Lottiidibacillus.</title>
        <authorList>
            <person name="Liu R."/>
            <person name="Huang Z."/>
        </authorList>
    </citation>
    <scope>NUCLEOTIDE SEQUENCE [LARGE SCALE GENOMIC DNA]</scope>
    <source>
        <strain evidence="2 3">BH030017</strain>
    </source>
</reference>
<sequence>MTGIIFLLIIGILCVYGMVNRMLYIKKYPFRTPKVIQQRQIAVAAGICGFIILCVGMGLYFLG</sequence>
<comment type="caution">
    <text evidence="2">The sequence shown here is derived from an EMBL/GenBank/DDBJ whole genome shotgun (WGS) entry which is preliminary data.</text>
</comment>
<organism evidence="2 3">
    <name type="scientific">Bacillus taeanensis</name>
    <dbReference type="NCBI Taxonomy" id="273032"/>
    <lineage>
        <taxon>Bacteria</taxon>
        <taxon>Bacillati</taxon>
        <taxon>Bacillota</taxon>
        <taxon>Bacilli</taxon>
        <taxon>Bacillales</taxon>
        <taxon>Bacillaceae</taxon>
        <taxon>Bacillus</taxon>
    </lineage>
</organism>
<feature type="transmembrane region" description="Helical" evidence="1">
    <location>
        <begin position="41"/>
        <end position="62"/>
    </location>
</feature>
<keyword evidence="1" id="KW-0812">Transmembrane</keyword>
<evidence type="ECO:0000313" key="2">
    <source>
        <dbReference type="EMBL" id="RBW69331.1"/>
    </source>
</evidence>
<dbReference type="RefSeq" id="WP_113806303.1">
    <property type="nucleotide sequence ID" value="NZ_QOCW01000011.1"/>
</dbReference>
<keyword evidence="1" id="KW-0472">Membrane</keyword>
<name>A0A366XZI0_9BACI</name>
<proteinExistence type="predicted"/>